<dbReference type="Proteomes" id="UP000499080">
    <property type="component" value="Unassembled WGS sequence"/>
</dbReference>
<name>A0A4Y2B611_ARAVE</name>
<dbReference type="AlphaFoldDB" id="A0A4Y2B611"/>
<dbReference type="EMBL" id="BGPR01000056">
    <property type="protein sequence ID" value="GBL87821.1"/>
    <property type="molecule type" value="Genomic_DNA"/>
</dbReference>
<sequence>MGSCVSHCSRQDVVHQQTGRVITDSQKSIEVTSGSALLPKSLAGIGPDGKDLSEEDNDSRDKTVLSSVKLLVPESSEVRDQINAEIRALREQLVRSQVLFTYLLKNTSENTKSPDGKKELCTLFEGIYTLKYHNIKVLSLLFSKLT</sequence>
<gene>
    <name evidence="2" type="ORF">AVEN_192009_1</name>
</gene>
<feature type="region of interest" description="Disordered" evidence="1">
    <location>
        <begin position="40"/>
        <end position="60"/>
    </location>
</feature>
<evidence type="ECO:0000313" key="2">
    <source>
        <dbReference type="EMBL" id="GBL87821.1"/>
    </source>
</evidence>
<keyword evidence="3" id="KW-1185">Reference proteome</keyword>
<comment type="caution">
    <text evidence="2">The sequence shown here is derived from an EMBL/GenBank/DDBJ whole genome shotgun (WGS) entry which is preliminary data.</text>
</comment>
<organism evidence="2 3">
    <name type="scientific">Araneus ventricosus</name>
    <name type="common">Orbweaver spider</name>
    <name type="synonym">Epeira ventricosa</name>
    <dbReference type="NCBI Taxonomy" id="182803"/>
    <lineage>
        <taxon>Eukaryota</taxon>
        <taxon>Metazoa</taxon>
        <taxon>Ecdysozoa</taxon>
        <taxon>Arthropoda</taxon>
        <taxon>Chelicerata</taxon>
        <taxon>Arachnida</taxon>
        <taxon>Araneae</taxon>
        <taxon>Araneomorphae</taxon>
        <taxon>Entelegynae</taxon>
        <taxon>Araneoidea</taxon>
        <taxon>Araneidae</taxon>
        <taxon>Araneus</taxon>
    </lineage>
</organism>
<protein>
    <submittedName>
        <fullName evidence="2">Uncharacterized protein</fullName>
    </submittedName>
</protein>
<reference evidence="2 3" key="1">
    <citation type="journal article" date="2019" name="Sci. Rep.">
        <title>Orb-weaving spider Araneus ventricosus genome elucidates the spidroin gene catalogue.</title>
        <authorList>
            <person name="Kono N."/>
            <person name="Nakamura H."/>
            <person name="Ohtoshi R."/>
            <person name="Moran D.A.P."/>
            <person name="Shinohara A."/>
            <person name="Yoshida Y."/>
            <person name="Fujiwara M."/>
            <person name="Mori M."/>
            <person name="Tomita M."/>
            <person name="Arakawa K."/>
        </authorList>
    </citation>
    <scope>NUCLEOTIDE SEQUENCE [LARGE SCALE GENOMIC DNA]</scope>
</reference>
<evidence type="ECO:0000313" key="3">
    <source>
        <dbReference type="Proteomes" id="UP000499080"/>
    </source>
</evidence>
<accession>A0A4Y2B611</accession>
<proteinExistence type="predicted"/>
<evidence type="ECO:0000256" key="1">
    <source>
        <dbReference type="SAM" id="MobiDB-lite"/>
    </source>
</evidence>
<dbReference type="OrthoDB" id="6422082at2759"/>